<proteinExistence type="predicted"/>
<accession>A0A1F5F2V9</accession>
<keyword evidence="4 6" id="KW-1133">Transmembrane helix</keyword>
<feature type="transmembrane region" description="Helical" evidence="6">
    <location>
        <begin position="69"/>
        <end position="91"/>
    </location>
</feature>
<reference evidence="8 9" key="1">
    <citation type="journal article" date="2016" name="Nat. Commun.">
        <title>Thousands of microbial genomes shed light on interconnected biogeochemical processes in an aquifer system.</title>
        <authorList>
            <person name="Anantharaman K."/>
            <person name="Brown C.T."/>
            <person name="Hug L.A."/>
            <person name="Sharon I."/>
            <person name="Castelle C.J."/>
            <person name="Probst A.J."/>
            <person name="Thomas B.C."/>
            <person name="Singh A."/>
            <person name="Wilkins M.J."/>
            <person name="Karaoz U."/>
            <person name="Brodie E.L."/>
            <person name="Williams K.H."/>
            <person name="Hubbard S.S."/>
            <person name="Banfield J.F."/>
        </authorList>
    </citation>
    <scope>NUCLEOTIDE SEQUENCE [LARGE SCALE GENOMIC DNA]</scope>
</reference>
<comment type="subcellular location">
    <subcellularLocation>
        <location evidence="1">Cell membrane</location>
        <topology evidence="1">Multi-pass membrane protein</topology>
    </subcellularLocation>
</comment>
<feature type="transmembrane region" description="Helical" evidence="6">
    <location>
        <begin position="183"/>
        <end position="203"/>
    </location>
</feature>
<dbReference type="Pfam" id="PF00892">
    <property type="entry name" value="EamA"/>
    <property type="match status" value="2"/>
</dbReference>
<evidence type="ECO:0000256" key="1">
    <source>
        <dbReference type="ARBA" id="ARBA00004651"/>
    </source>
</evidence>
<dbReference type="SUPFAM" id="SSF103481">
    <property type="entry name" value="Multidrug resistance efflux transporter EmrE"/>
    <property type="match status" value="2"/>
</dbReference>
<feature type="transmembrane region" description="Helical" evidence="6">
    <location>
        <begin position="7"/>
        <end position="30"/>
    </location>
</feature>
<feature type="domain" description="EamA" evidence="7">
    <location>
        <begin position="154"/>
        <end position="288"/>
    </location>
</feature>
<comment type="caution">
    <text evidence="8">The sequence shown here is derived from an EMBL/GenBank/DDBJ whole genome shotgun (WGS) entry which is preliminary data.</text>
</comment>
<gene>
    <name evidence="8" type="ORF">A2Y64_06075</name>
</gene>
<evidence type="ECO:0000259" key="7">
    <source>
        <dbReference type="Pfam" id="PF00892"/>
    </source>
</evidence>
<feature type="domain" description="EamA" evidence="7">
    <location>
        <begin position="8"/>
        <end position="141"/>
    </location>
</feature>
<dbReference type="Proteomes" id="UP000177187">
    <property type="component" value="Unassembled WGS sequence"/>
</dbReference>
<evidence type="ECO:0000313" key="9">
    <source>
        <dbReference type="Proteomes" id="UP000177187"/>
    </source>
</evidence>
<evidence type="ECO:0000256" key="3">
    <source>
        <dbReference type="ARBA" id="ARBA00022692"/>
    </source>
</evidence>
<feature type="transmembrane region" description="Helical" evidence="6">
    <location>
        <begin position="273"/>
        <end position="292"/>
    </location>
</feature>
<evidence type="ECO:0000256" key="6">
    <source>
        <dbReference type="SAM" id="Phobius"/>
    </source>
</evidence>
<evidence type="ECO:0000256" key="5">
    <source>
        <dbReference type="ARBA" id="ARBA00023136"/>
    </source>
</evidence>
<feature type="transmembrane region" description="Helical" evidence="6">
    <location>
        <begin position="215"/>
        <end position="236"/>
    </location>
</feature>
<feature type="transmembrane region" description="Helical" evidence="6">
    <location>
        <begin position="36"/>
        <end position="57"/>
    </location>
</feature>
<feature type="transmembrane region" description="Helical" evidence="6">
    <location>
        <begin position="153"/>
        <end position="171"/>
    </location>
</feature>
<evidence type="ECO:0000313" key="8">
    <source>
        <dbReference type="EMBL" id="OGD74001.1"/>
    </source>
</evidence>
<dbReference type="Gene3D" id="1.10.3730.20">
    <property type="match status" value="1"/>
</dbReference>
<dbReference type="EMBL" id="MFAF01000109">
    <property type="protein sequence ID" value="OGD74001.1"/>
    <property type="molecule type" value="Genomic_DNA"/>
</dbReference>
<dbReference type="InterPro" id="IPR050638">
    <property type="entry name" value="AA-Vitamin_Transporters"/>
</dbReference>
<sequence>MVKLGKTLAYLALVAQTLISAGTYILGKYAVAELEPLSLCFMRFGGAALILLIICRMRGVDLRVKKEELPQLLGLGVLVVAADPLLFLYGLRLSTPAQISLLYPLTPVFVLIIAGLRGLERPHWLRWLGVILSLAGVSLFLTEKGLSFQSEHLLGDLLVLGAVASWALYTTFSKPLVERRGTLAALTLAVCAGMVLFTPFGLTATLTADLSSVSWTAWLGLAYLVVMTVVVGYFCWNYALGRLEASQVAVMANGQPVATTILAALFLGEEITLWFIVGGVITLTGVTIAQLGGRKRRAAAQTVA</sequence>
<keyword evidence="5 6" id="KW-0472">Membrane</keyword>
<feature type="transmembrane region" description="Helical" evidence="6">
    <location>
        <begin position="97"/>
        <end position="116"/>
    </location>
</feature>
<dbReference type="AlphaFoldDB" id="A0A1F5F2V9"/>
<dbReference type="GO" id="GO:0005886">
    <property type="term" value="C:plasma membrane"/>
    <property type="evidence" value="ECO:0007669"/>
    <property type="project" value="UniProtKB-SubCell"/>
</dbReference>
<feature type="transmembrane region" description="Helical" evidence="6">
    <location>
        <begin position="123"/>
        <end position="141"/>
    </location>
</feature>
<dbReference type="STRING" id="1817816.A2Y64_06075"/>
<protein>
    <recommendedName>
        <fullName evidence="7">EamA domain-containing protein</fullName>
    </recommendedName>
</protein>
<dbReference type="PANTHER" id="PTHR32322">
    <property type="entry name" value="INNER MEMBRANE TRANSPORTER"/>
    <property type="match status" value="1"/>
</dbReference>
<dbReference type="InterPro" id="IPR000620">
    <property type="entry name" value="EamA_dom"/>
</dbReference>
<evidence type="ECO:0000256" key="2">
    <source>
        <dbReference type="ARBA" id="ARBA00022475"/>
    </source>
</evidence>
<feature type="transmembrane region" description="Helical" evidence="6">
    <location>
        <begin position="248"/>
        <end position="267"/>
    </location>
</feature>
<dbReference type="PANTHER" id="PTHR32322:SF18">
    <property type="entry name" value="S-ADENOSYLMETHIONINE_S-ADENOSYLHOMOCYSTEINE TRANSPORTER"/>
    <property type="match status" value="1"/>
</dbReference>
<keyword evidence="3 6" id="KW-0812">Transmembrane</keyword>
<keyword evidence="2" id="KW-1003">Cell membrane</keyword>
<dbReference type="InterPro" id="IPR037185">
    <property type="entry name" value="EmrE-like"/>
</dbReference>
<name>A0A1F5F2V9_9BACT</name>
<organism evidence="8 9">
    <name type="scientific">Candidatus Coatesbacteria bacterium RBG_13_66_14</name>
    <dbReference type="NCBI Taxonomy" id="1817816"/>
    <lineage>
        <taxon>Bacteria</taxon>
        <taxon>Candidatus Coatesiibacteriota</taxon>
    </lineage>
</organism>
<evidence type="ECO:0000256" key="4">
    <source>
        <dbReference type="ARBA" id="ARBA00022989"/>
    </source>
</evidence>